<name>A0A9P0MNB6_NEZVI</name>
<dbReference type="Proteomes" id="UP001152798">
    <property type="component" value="Chromosome 4"/>
</dbReference>
<accession>A0A9P0MNB6</accession>
<evidence type="ECO:0000313" key="1">
    <source>
        <dbReference type="EMBL" id="CAH1398875.1"/>
    </source>
</evidence>
<reference evidence="1" key="1">
    <citation type="submission" date="2022-01" db="EMBL/GenBank/DDBJ databases">
        <authorList>
            <person name="King R."/>
        </authorList>
    </citation>
    <scope>NUCLEOTIDE SEQUENCE</scope>
</reference>
<gene>
    <name evidence="1" type="ORF">NEZAVI_LOCUS8444</name>
</gene>
<dbReference type="AlphaFoldDB" id="A0A9P0MNB6"/>
<proteinExistence type="predicted"/>
<evidence type="ECO:0000313" key="2">
    <source>
        <dbReference type="Proteomes" id="UP001152798"/>
    </source>
</evidence>
<dbReference type="EMBL" id="OV725080">
    <property type="protein sequence ID" value="CAH1398875.1"/>
    <property type="molecule type" value="Genomic_DNA"/>
</dbReference>
<protein>
    <submittedName>
        <fullName evidence="1">Uncharacterized protein</fullName>
    </submittedName>
</protein>
<keyword evidence="2" id="KW-1185">Reference proteome</keyword>
<organism evidence="1 2">
    <name type="scientific">Nezara viridula</name>
    <name type="common">Southern green stink bug</name>
    <name type="synonym">Cimex viridulus</name>
    <dbReference type="NCBI Taxonomy" id="85310"/>
    <lineage>
        <taxon>Eukaryota</taxon>
        <taxon>Metazoa</taxon>
        <taxon>Ecdysozoa</taxon>
        <taxon>Arthropoda</taxon>
        <taxon>Hexapoda</taxon>
        <taxon>Insecta</taxon>
        <taxon>Pterygota</taxon>
        <taxon>Neoptera</taxon>
        <taxon>Paraneoptera</taxon>
        <taxon>Hemiptera</taxon>
        <taxon>Heteroptera</taxon>
        <taxon>Panheteroptera</taxon>
        <taxon>Pentatomomorpha</taxon>
        <taxon>Pentatomoidea</taxon>
        <taxon>Pentatomidae</taxon>
        <taxon>Pentatominae</taxon>
        <taxon>Nezara</taxon>
    </lineage>
</organism>
<sequence length="155" mass="17532">MSCAHSTLLLAADNSQLVEIYRSQLALSPFDTTHNQDNQLSPSLKLAIGPILDQNLDAWRRKNNKELLKETGQSISHDIKATRLRWAEYVAHFFFISRSLPLGLGFVKTPRHGPGRTPQCASGGRVRLEEKKRLMRPSSRRVAWNPVTISLMRSN</sequence>